<feature type="region of interest" description="Disordered" evidence="2">
    <location>
        <begin position="213"/>
        <end position="263"/>
    </location>
</feature>
<dbReference type="Proteomes" id="UP000586042">
    <property type="component" value="Unassembled WGS sequence"/>
</dbReference>
<feature type="compositionally biased region" description="Low complexity" evidence="2">
    <location>
        <begin position="220"/>
        <end position="263"/>
    </location>
</feature>
<dbReference type="InterPro" id="IPR050345">
    <property type="entry name" value="Aliph_Amidase/BUP"/>
</dbReference>
<dbReference type="SUPFAM" id="SSF56317">
    <property type="entry name" value="Carbon-nitrogen hydrolase"/>
    <property type="match status" value="1"/>
</dbReference>
<dbReference type="EMBL" id="JABWGN010000004">
    <property type="protein sequence ID" value="NUW31992.1"/>
    <property type="molecule type" value="Genomic_DNA"/>
</dbReference>
<dbReference type="PANTHER" id="PTHR43674">
    <property type="entry name" value="NITRILASE C965.09-RELATED"/>
    <property type="match status" value="1"/>
</dbReference>
<dbReference type="InterPro" id="IPR003010">
    <property type="entry name" value="C-N_Hydrolase"/>
</dbReference>
<dbReference type="CDD" id="cd07197">
    <property type="entry name" value="nitrilase"/>
    <property type="match status" value="1"/>
</dbReference>
<evidence type="ECO:0000313" key="4">
    <source>
        <dbReference type="EMBL" id="NUW31992.1"/>
    </source>
</evidence>
<protein>
    <submittedName>
        <fullName evidence="4">Carbon-nitrogen hydrolase family protein</fullName>
    </submittedName>
</protein>
<dbReference type="Gene3D" id="3.60.110.10">
    <property type="entry name" value="Carbon-nitrogen hydrolase"/>
    <property type="match status" value="1"/>
</dbReference>
<evidence type="ECO:0000259" key="3">
    <source>
        <dbReference type="PROSITE" id="PS50263"/>
    </source>
</evidence>
<dbReference type="InterPro" id="IPR036526">
    <property type="entry name" value="C-N_Hydrolase_sf"/>
</dbReference>
<dbReference type="PROSITE" id="PS50263">
    <property type="entry name" value="CN_HYDROLASE"/>
    <property type="match status" value="1"/>
</dbReference>
<proteinExistence type="predicted"/>
<dbReference type="PANTHER" id="PTHR43674:SF2">
    <property type="entry name" value="BETA-UREIDOPROPIONASE"/>
    <property type="match status" value="1"/>
</dbReference>
<keyword evidence="1 4" id="KW-0378">Hydrolase</keyword>
<accession>A0A7Y6I5C3</accession>
<sequence>MPETLTIAVAQPLSVPYDVAANAVAHARAVRSAAARVVVFPELSLTGYELDAGTVAPGDARLEPLVAACAETGAVALAGAPVDGDDGPHIAMLAVGGSGVTVAYRKMYLGAEEALRFAPGARPRVLEVDGWRLGLAVCKDTGVPEHAAATAGLGIDAYVAGTVKHAHEAELQAERARRIAAGHGVWVAVASFAGPTGGGFAETAGRSGVWAPGGDPVDQTGPETGALLTTTLTAKPTAQLTAKPATTPAAKPSSTNPSSTTPS</sequence>
<dbReference type="GO" id="GO:0050126">
    <property type="term" value="F:N-carbamoylputrescine amidase activity"/>
    <property type="evidence" value="ECO:0007669"/>
    <property type="project" value="TreeGrafter"/>
</dbReference>
<evidence type="ECO:0000256" key="1">
    <source>
        <dbReference type="ARBA" id="ARBA00022801"/>
    </source>
</evidence>
<organism evidence="4 5">
    <name type="scientific">Nonomuraea montanisoli</name>
    <dbReference type="NCBI Taxonomy" id="2741721"/>
    <lineage>
        <taxon>Bacteria</taxon>
        <taxon>Bacillati</taxon>
        <taxon>Actinomycetota</taxon>
        <taxon>Actinomycetes</taxon>
        <taxon>Streptosporangiales</taxon>
        <taxon>Streptosporangiaceae</taxon>
        <taxon>Nonomuraea</taxon>
    </lineage>
</organism>
<gene>
    <name evidence="4" type="ORF">HTZ77_11205</name>
</gene>
<dbReference type="RefSeq" id="WP_175589441.1">
    <property type="nucleotide sequence ID" value="NZ_JABWGN010000004.1"/>
</dbReference>
<comment type="caution">
    <text evidence="4">The sequence shown here is derived from an EMBL/GenBank/DDBJ whole genome shotgun (WGS) entry which is preliminary data.</text>
</comment>
<evidence type="ECO:0000313" key="5">
    <source>
        <dbReference type="Proteomes" id="UP000586042"/>
    </source>
</evidence>
<reference evidence="4 5" key="1">
    <citation type="submission" date="2020-06" db="EMBL/GenBank/DDBJ databases">
        <title>Nonomuraea sp. SMC257, a novel actinomycete isolated from soil.</title>
        <authorList>
            <person name="Chanama M."/>
        </authorList>
    </citation>
    <scope>NUCLEOTIDE SEQUENCE [LARGE SCALE GENOMIC DNA]</scope>
    <source>
        <strain evidence="4 5">SMC257</strain>
    </source>
</reference>
<dbReference type="Pfam" id="PF00795">
    <property type="entry name" value="CN_hydrolase"/>
    <property type="match status" value="1"/>
</dbReference>
<dbReference type="GO" id="GO:0033388">
    <property type="term" value="P:putrescine biosynthetic process from arginine"/>
    <property type="evidence" value="ECO:0007669"/>
    <property type="project" value="TreeGrafter"/>
</dbReference>
<keyword evidence="5" id="KW-1185">Reference proteome</keyword>
<feature type="domain" description="CN hydrolase" evidence="3">
    <location>
        <begin position="5"/>
        <end position="234"/>
    </location>
</feature>
<dbReference type="AlphaFoldDB" id="A0A7Y6I5C3"/>
<name>A0A7Y6I5C3_9ACTN</name>
<evidence type="ECO:0000256" key="2">
    <source>
        <dbReference type="SAM" id="MobiDB-lite"/>
    </source>
</evidence>